<feature type="non-terminal residue" evidence="2">
    <location>
        <position position="76"/>
    </location>
</feature>
<keyword evidence="1" id="KW-0472">Membrane</keyword>
<evidence type="ECO:0000256" key="1">
    <source>
        <dbReference type="SAM" id="Phobius"/>
    </source>
</evidence>
<organism evidence="2">
    <name type="scientific">marine metagenome</name>
    <dbReference type="NCBI Taxonomy" id="408172"/>
    <lineage>
        <taxon>unclassified sequences</taxon>
        <taxon>metagenomes</taxon>
        <taxon>ecological metagenomes</taxon>
    </lineage>
</organism>
<gene>
    <name evidence="2" type="ORF">METZ01_LOCUS392708</name>
</gene>
<keyword evidence="1" id="KW-0812">Transmembrane</keyword>
<feature type="transmembrane region" description="Helical" evidence="1">
    <location>
        <begin position="6"/>
        <end position="22"/>
    </location>
</feature>
<dbReference type="AlphaFoldDB" id="A0A382V031"/>
<keyword evidence="1" id="KW-1133">Transmembrane helix</keyword>
<feature type="transmembrane region" description="Helical" evidence="1">
    <location>
        <begin position="34"/>
        <end position="53"/>
    </location>
</feature>
<protein>
    <submittedName>
        <fullName evidence="2">Uncharacterized protein</fullName>
    </submittedName>
</protein>
<accession>A0A382V031</accession>
<reference evidence="2" key="1">
    <citation type="submission" date="2018-05" db="EMBL/GenBank/DDBJ databases">
        <authorList>
            <person name="Lanie J.A."/>
            <person name="Ng W.-L."/>
            <person name="Kazmierczak K.M."/>
            <person name="Andrzejewski T.M."/>
            <person name="Davidsen T.M."/>
            <person name="Wayne K.J."/>
            <person name="Tettelin H."/>
            <person name="Glass J.I."/>
            <person name="Rusch D."/>
            <person name="Podicherti R."/>
            <person name="Tsui H.-C.T."/>
            <person name="Winkler M.E."/>
        </authorList>
    </citation>
    <scope>NUCLEOTIDE SEQUENCE</scope>
</reference>
<name>A0A382V031_9ZZZZ</name>
<evidence type="ECO:0000313" key="2">
    <source>
        <dbReference type="EMBL" id="SVD39854.1"/>
    </source>
</evidence>
<proteinExistence type="predicted"/>
<sequence length="76" mass="8128">MTPYITQGGLIGFLLVLSLNILNDNGIGVSIVRACIAAVAFAYCARWFAASLFSELHQSLWLQQQAAAQATPEMAA</sequence>
<dbReference type="EMBL" id="UINC01148141">
    <property type="protein sequence ID" value="SVD39854.1"/>
    <property type="molecule type" value="Genomic_DNA"/>
</dbReference>